<feature type="region of interest" description="Disordered" evidence="1">
    <location>
        <begin position="1"/>
        <end position="105"/>
    </location>
</feature>
<dbReference type="AlphaFoldDB" id="A0A4Z2F6P4"/>
<feature type="compositionally biased region" description="Basic residues" evidence="1">
    <location>
        <begin position="13"/>
        <end position="26"/>
    </location>
</feature>
<evidence type="ECO:0000256" key="1">
    <source>
        <dbReference type="SAM" id="MobiDB-lite"/>
    </source>
</evidence>
<comment type="caution">
    <text evidence="2">The sequence shown here is derived from an EMBL/GenBank/DDBJ whole genome shotgun (WGS) entry which is preliminary data.</text>
</comment>
<dbReference type="Proteomes" id="UP000314294">
    <property type="component" value="Unassembled WGS sequence"/>
</dbReference>
<organism evidence="2 3">
    <name type="scientific">Liparis tanakae</name>
    <name type="common">Tanaka's snailfish</name>
    <dbReference type="NCBI Taxonomy" id="230148"/>
    <lineage>
        <taxon>Eukaryota</taxon>
        <taxon>Metazoa</taxon>
        <taxon>Chordata</taxon>
        <taxon>Craniata</taxon>
        <taxon>Vertebrata</taxon>
        <taxon>Euteleostomi</taxon>
        <taxon>Actinopterygii</taxon>
        <taxon>Neopterygii</taxon>
        <taxon>Teleostei</taxon>
        <taxon>Neoteleostei</taxon>
        <taxon>Acanthomorphata</taxon>
        <taxon>Eupercaria</taxon>
        <taxon>Perciformes</taxon>
        <taxon>Cottioidei</taxon>
        <taxon>Cottales</taxon>
        <taxon>Liparidae</taxon>
        <taxon>Liparis</taxon>
    </lineage>
</organism>
<gene>
    <name evidence="2" type="ORF">EYF80_053307</name>
</gene>
<protein>
    <submittedName>
        <fullName evidence="2">Uncharacterized protein</fullName>
    </submittedName>
</protein>
<sequence>MVTNDNAQTFKSALHRKALKKNKRSRGQGQSAAREATRSRKKRSESSRAGLTREGDSTPFCRRSSSHMSRLSGLEPPRCTGRRVLAPVPYPRSGPAAARAQGAGV</sequence>
<evidence type="ECO:0000313" key="3">
    <source>
        <dbReference type="Proteomes" id="UP000314294"/>
    </source>
</evidence>
<name>A0A4Z2F6P4_9TELE</name>
<evidence type="ECO:0000313" key="2">
    <source>
        <dbReference type="EMBL" id="TNN36530.1"/>
    </source>
</evidence>
<dbReference type="EMBL" id="SRLO01001606">
    <property type="protein sequence ID" value="TNN36530.1"/>
    <property type="molecule type" value="Genomic_DNA"/>
</dbReference>
<reference evidence="2 3" key="1">
    <citation type="submission" date="2019-03" db="EMBL/GenBank/DDBJ databases">
        <title>First draft genome of Liparis tanakae, snailfish: a comprehensive survey of snailfish specific genes.</title>
        <authorList>
            <person name="Kim W."/>
            <person name="Song I."/>
            <person name="Jeong J.-H."/>
            <person name="Kim D."/>
            <person name="Kim S."/>
            <person name="Ryu S."/>
            <person name="Song J.Y."/>
            <person name="Lee S.K."/>
        </authorList>
    </citation>
    <scope>NUCLEOTIDE SEQUENCE [LARGE SCALE GENOMIC DNA]</scope>
    <source>
        <tissue evidence="2">Muscle</tissue>
    </source>
</reference>
<proteinExistence type="predicted"/>
<accession>A0A4Z2F6P4</accession>
<feature type="compositionally biased region" description="Polar residues" evidence="1">
    <location>
        <begin position="1"/>
        <end position="11"/>
    </location>
</feature>
<keyword evidence="3" id="KW-1185">Reference proteome</keyword>